<evidence type="ECO:0000313" key="2">
    <source>
        <dbReference type="EMBL" id="OGY63257.1"/>
    </source>
</evidence>
<keyword evidence="1" id="KW-0812">Transmembrane</keyword>
<feature type="transmembrane region" description="Helical" evidence="1">
    <location>
        <begin position="97"/>
        <end position="119"/>
    </location>
</feature>
<dbReference type="InterPro" id="IPR007165">
    <property type="entry name" value="Phage_holin_4_2"/>
</dbReference>
<feature type="transmembrane region" description="Helical" evidence="1">
    <location>
        <begin position="63"/>
        <end position="91"/>
    </location>
</feature>
<evidence type="ECO:0008006" key="4">
    <source>
        <dbReference type="Google" id="ProtNLM"/>
    </source>
</evidence>
<organism evidence="2 3">
    <name type="scientific">Candidatus Harrisonbacteria bacterium RIFCSPHIGHO2_02_FULL_42_16</name>
    <dbReference type="NCBI Taxonomy" id="1798404"/>
    <lineage>
        <taxon>Bacteria</taxon>
        <taxon>Candidatus Harrisoniibacteriota</taxon>
    </lineage>
</organism>
<sequence length="123" mass="13806">MRFLSRIVFSFFSNLVAIILAGNFIVGFEISDNFINLLIVAGVFTLINLYLRPLVKMILSPIIFLTLGLFTLVINAGMLYLLDILIVNVTITGTEPLIYATLLITFVNIVLSFSARSLYKQRI</sequence>
<feature type="transmembrane region" description="Helical" evidence="1">
    <location>
        <begin position="34"/>
        <end position="51"/>
    </location>
</feature>
<dbReference type="EMBL" id="MHJG01000025">
    <property type="protein sequence ID" value="OGY63257.1"/>
    <property type="molecule type" value="Genomic_DNA"/>
</dbReference>
<name>A0A1G1ZHF1_9BACT</name>
<dbReference type="PANTHER" id="PTHR37309">
    <property type="entry name" value="SLR0284 PROTEIN"/>
    <property type="match status" value="1"/>
</dbReference>
<proteinExistence type="predicted"/>
<keyword evidence="1" id="KW-1133">Transmembrane helix</keyword>
<gene>
    <name evidence="2" type="ORF">A3B92_03900</name>
</gene>
<accession>A0A1G1ZHF1</accession>
<evidence type="ECO:0000256" key="1">
    <source>
        <dbReference type="SAM" id="Phobius"/>
    </source>
</evidence>
<reference evidence="2 3" key="1">
    <citation type="journal article" date="2016" name="Nat. Commun.">
        <title>Thousands of microbial genomes shed light on interconnected biogeochemical processes in an aquifer system.</title>
        <authorList>
            <person name="Anantharaman K."/>
            <person name="Brown C.T."/>
            <person name="Hug L.A."/>
            <person name="Sharon I."/>
            <person name="Castelle C.J."/>
            <person name="Probst A.J."/>
            <person name="Thomas B.C."/>
            <person name="Singh A."/>
            <person name="Wilkins M.J."/>
            <person name="Karaoz U."/>
            <person name="Brodie E.L."/>
            <person name="Williams K.H."/>
            <person name="Hubbard S.S."/>
            <person name="Banfield J.F."/>
        </authorList>
    </citation>
    <scope>NUCLEOTIDE SEQUENCE [LARGE SCALE GENOMIC DNA]</scope>
</reference>
<dbReference type="Proteomes" id="UP000177960">
    <property type="component" value="Unassembled WGS sequence"/>
</dbReference>
<feature type="transmembrane region" description="Helical" evidence="1">
    <location>
        <begin position="7"/>
        <end position="28"/>
    </location>
</feature>
<evidence type="ECO:0000313" key="3">
    <source>
        <dbReference type="Proteomes" id="UP000177960"/>
    </source>
</evidence>
<keyword evidence="1" id="KW-0472">Membrane</keyword>
<dbReference type="STRING" id="1798404.A3B92_03900"/>
<comment type="caution">
    <text evidence="2">The sequence shown here is derived from an EMBL/GenBank/DDBJ whole genome shotgun (WGS) entry which is preliminary data.</text>
</comment>
<dbReference type="PANTHER" id="PTHR37309:SF1">
    <property type="entry name" value="SLR0284 PROTEIN"/>
    <property type="match status" value="1"/>
</dbReference>
<dbReference type="Pfam" id="PF04020">
    <property type="entry name" value="Phage_holin_4_2"/>
    <property type="match status" value="1"/>
</dbReference>
<protein>
    <recommendedName>
        <fullName evidence="4">Phage holin family protein</fullName>
    </recommendedName>
</protein>
<dbReference type="AlphaFoldDB" id="A0A1G1ZHF1"/>